<dbReference type="Pfam" id="PF13672">
    <property type="entry name" value="PP2C_2"/>
    <property type="match status" value="1"/>
</dbReference>
<feature type="region of interest" description="Disordered" evidence="1">
    <location>
        <begin position="1"/>
        <end position="37"/>
    </location>
</feature>
<name>A0A1I1Z9Z5_9BURK</name>
<dbReference type="CDD" id="cd00143">
    <property type="entry name" value="PP2Cc"/>
    <property type="match status" value="1"/>
</dbReference>
<proteinExistence type="predicted"/>
<dbReference type="EMBL" id="FONX01000001">
    <property type="protein sequence ID" value="SFE28382.1"/>
    <property type="molecule type" value="Genomic_DNA"/>
</dbReference>
<dbReference type="SMART" id="SM00332">
    <property type="entry name" value="PP2Cc"/>
    <property type="match status" value="1"/>
</dbReference>
<dbReference type="Proteomes" id="UP000199119">
    <property type="component" value="Unassembled WGS sequence"/>
</dbReference>
<dbReference type="PROSITE" id="PS51746">
    <property type="entry name" value="PPM_2"/>
    <property type="match status" value="1"/>
</dbReference>
<dbReference type="AlphaFoldDB" id="A0A1I1Z9Z5"/>
<evidence type="ECO:0000259" key="2">
    <source>
        <dbReference type="PROSITE" id="PS51746"/>
    </source>
</evidence>
<dbReference type="STRING" id="1177982.SAMN04489711_1016"/>
<reference evidence="4" key="1">
    <citation type="submission" date="2016-10" db="EMBL/GenBank/DDBJ databases">
        <authorList>
            <person name="Varghese N."/>
            <person name="Submissions S."/>
        </authorList>
    </citation>
    <scope>NUCLEOTIDE SEQUENCE [LARGE SCALE GENOMIC DNA]</scope>
    <source>
        <strain evidence="4">DSM 27981</strain>
    </source>
</reference>
<dbReference type="InterPro" id="IPR036457">
    <property type="entry name" value="PPM-type-like_dom_sf"/>
</dbReference>
<dbReference type="InterPro" id="IPR001932">
    <property type="entry name" value="PPM-type_phosphatase-like_dom"/>
</dbReference>
<accession>A0A1I1Z9Z5</accession>
<sequence>MARKDGGVARRPLRPADNAASLESPALPQPPAPMTTAYRLSASTGTHKGDREYQQDQVALLPHPRFHGCVLGVVADGMGGRSGGRKAADQVMLTAQQLFERYSPETDDAAALLDSLAKEAHLVIRLTAIAAEQEPHSTFAAFLINPGGDCHWAHSGDSRIYHFQHGKLLRRTRDHSYVQLLVDRGEICEAEASMHPRANVLVGCLGMERDPPVATHCISQLKPGDVLLNCTDGLWHYFSPPELAEALATLTPREASELLIHKARTRARGTGDNLSLIVVKIEAPLPAQPSLAARG</sequence>
<organism evidence="3 4">
    <name type="scientific">Paracidovorax wautersii</name>
    <dbReference type="NCBI Taxonomy" id="1177982"/>
    <lineage>
        <taxon>Bacteria</taxon>
        <taxon>Pseudomonadati</taxon>
        <taxon>Pseudomonadota</taxon>
        <taxon>Betaproteobacteria</taxon>
        <taxon>Burkholderiales</taxon>
        <taxon>Comamonadaceae</taxon>
        <taxon>Paracidovorax</taxon>
    </lineage>
</organism>
<dbReference type="Gene3D" id="3.60.40.10">
    <property type="entry name" value="PPM-type phosphatase domain"/>
    <property type="match status" value="1"/>
</dbReference>
<evidence type="ECO:0000313" key="3">
    <source>
        <dbReference type="EMBL" id="SFE28382.1"/>
    </source>
</evidence>
<keyword evidence="4" id="KW-1185">Reference proteome</keyword>
<gene>
    <name evidence="3" type="ORF">SAMN04489711_1016</name>
</gene>
<evidence type="ECO:0000313" key="4">
    <source>
        <dbReference type="Proteomes" id="UP000199119"/>
    </source>
</evidence>
<feature type="domain" description="PPM-type phosphatase" evidence="2">
    <location>
        <begin position="40"/>
        <end position="281"/>
    </location>
</feature>
<evidence type="ECO:0000256" key="1">
    <source>
        <dbReference type="SAM" id="MobiDB-lite"/>
    </source>
</evidence>
<dbReference type="SMART" id="SM00331">
    <property type="entry name" value="PP2C_SIG"/>
    <property type="match status" value="1"/>
</dbReference>
<protein>
    <submittedName>
        <fullName evidence="3">Serine/threonine protein phosphatase PrpC</fullName>
    </submittedName>
</protein>
<dbReference type="SUPFAM" id="SSF81606">
    <property type="entry name" value="PP2C-like"/>
    <property type="match status" value="1"/>
</dbReference>